<evidence type="ECO:0000256" key="1">
    <source>
        <dbReference type="ARBA" id="ARBA00005187"/>
    </source>
</evidence>
<accession>A0A5N8WJU5</accession>
<dbReference type="EMBL" id="VMNX01000005">
    <property type="protein sequence ID" value="MPY47730.1"/>
    <property type="molecule type" value="Genomic_DNA"/>
</dbReference>
<dbReference type="GO" id="GO:0006529">
    <property type="term" value="P:asparagine biosynthetic process"/>
    <property type="evidence" value="ECO:0007669"/>
    <property type="project" value="UniProtKB-KW"/>
</dbReference>
<keyword evidence="3" id="KW-0061">Asparagine biosynthesis</keyword>
<comment type="caution">
    <text evidence="6">The sequence shown here is derived from an EMBL/GenBank/DDBJ whole genome shotgun (WGS) entry which is preliminary data.</text>
</comment>
<comment type="catalytic activity">
    <reaction evidence="4">
        <text>L-aspartate + L-glutamine + ATP + H2O = L-asparagine + L-glutamate + AMP + diphosphate + H(+)</text>
        <dbReference type="Rhea" id="RHEA:12228"/>
        <dbReference type="ChEBI" id="CHEBI:15377"/>
        <dbReference type="ChEBI" id="CHEBI:15378"/>
        <dbReference type="ChEBI" id="CHEBI:29985"/>
        <dbReference type="ChEBI" id="CHEBI:29991"/>
        <dbReference type="ChEBI" id="CHEBI:30616"/>
        <dbReference type="ChEBI" id="CHEBI:33019"/>
        <dbReference type="ChEBI" id="CHEBI:58048"/>
        <dbReference type="ChEBI" id="CHEBI:58359"/>
        <dbReference type="ChEBI" id="CHEBI:456215"/>
        <dbReference type="EC" id="6.3.5.4"/>
    </reaction>
</comment>
<evidence type="ECO:0000259" key="5">
    <source>
        <dbReference type="Pfam" id="PF00733"/>
    </source>
</evidence>
<reference evidence="6 7" key="1">
    <citation type="submission" date="2019-09" db="EMBL/GenBank/DDBJ databases">
        <authorList>
            <person name="Duangmal K."/>
            <person name="Teo W.F.A."/>
            <person name="Lipun K."/>
        </authorList>
    </citation>
    <scope>NUCLEOTIDE SEQUENCE [LARGE SCALE GENOMIC DNA]</scope>
    <source>
        <strain evidence="6 7">K1PN6</strain>
    </source>
</reference>
<dbReference type="EC" id="6.3.5.4" evidence="2"/>
<dbReference type="SUPFAM" id="SSF56235">
    <property type="entry name" value="N-terminal nucleophile aminohydrolases (Ntn hydrolases)"/>
    <property type="match status" value="1"/>
</dbReference>
<dbReference type="InterPro" id="IPR014729">
    <property type="entry name" value="Rossmann-like_a/b/a_fold"/>
</dbReference>
<keyword evidence="7" id="KW-1185">Reference proteome</keyword>
<comment type="pathway">
    <text evidence="1">Amino-acid biosynthesis; L-asparagine biosynthesis; L-asparagine from L-aspartate (L-Gln route): step 1/1.</text>
</comment>
<organism evidence="6 7">
    <name type="scientific">Streptomyces acidicola</name>
    <dbReference type="NCBI Taxonomy" id="2596892"/>
    <lineage>
        <taxon>Bacteria</taxon>
        <taxon>Bacillati</taxon>
        <taxon>Actinomycetota</taxon>
        <taxon>Actinomycetes</taxon>
        <taxon>Kitasatosporales</taxon>
        <taxon>Streptomycetaceae</taxon>
        <taxon>Streptomyces</taxon>
    </lineage>
</organism>
<evidence type="ECO:0000313" key="6">
    <source>
        <dbReference type="EMBL" id="MPY47730.1"/>
    </source>
</evidence>
<dbReference type="GO" id="GO:0004066">
    <property type="term" value="F:asparagine synthase (glutamine-hydrolyzing) activity"/>
    <property type="evidence" value="ECO:0007669"/>
    <property type="project" value="UniProtKB-EC"/>
</dbReference>
<gene>
    <name evidence="6" type="ORF">FPZ41_03635</name>
</gene>
<dbReference type="AlphaFoldDB" id="A0A5N8WJU5"/>
<evidence type="ECO:0000256" key="2">
    <source>
        <dbReference type="ARBA" id="ARBA00012737"/>
    </source>
</evidence>
<protein>
    <recommendedName>
        <fullName evidence="2">asparagine synthase (glutamine-hydrolyzing)</fullName>
        <ecNumber evidence="2">6.3.5.4</ecNumber>
    </recommendedName>
</protein>
<dbReference type="Proteomes" id="UP000373149">
    <property type="component" value="Unassembled WGS sequence"/>
</dbReference>
<feature type="domain" description="Asparagine synthetase" evidence="5">
    <location>
        <begin position="209"/>
        <end position="576"/>
    </location>
</feature>
<keyword evidence="3" id="KW-0028">Amino-acid biosynthesis</keyword>
<dbReference type="InterPro" id="IPR051786">
    <property type="entry name" value="ASN_synthetase/amidase"/>
</dbReference>
<dbReference type="Gene3D" id="3.40.50.620">
    <property type="entry name" value="HUPs"/>
    <property type="match status" value="2"/>
</dbReference>
<dbReference type="InterPro" id="IPR001962">
    <property type="entry name" value="Asn_synthase"/>
</dbReference>
<proteinExistence type="predicted"/>
<evidence type="ECO:0000256" key="4">
    <source>
        <dbReference type="ARBA" id="ARBA00048741"/>
    </source>
</evidence>
<dbReference type="SUPFAM" id="SSF52402">
    <property type="entry name" value="Adenine nucleotide alpha hydrolases-like"/>
    <property type="match status" value="1"/>
</dbReference>
<dbReference type="InterPro" id="IPR029055">
    <property type="entry name" value="Ntn_hydrolases_N"/>
</dbReference>
<evidence type="ECO:0000313" key="7">
    <source>
        <dbReference type="Proteomes" id="UP000373149"/>
    </source>
</evidence>
<name>A0A5N8WJU5_9ACTN</name>
<dbReference type="PANTHER" id="PTHR43284:SF1">
    <property type="entry name" value="ASPARAGINE SYNTHETASE"/>
    <property type="match status" value="1"/>
</dbReference>
<dbReference type="PANTHER" id="PTHR43284">
    <property type="entry name" value="ASPARAGINE SYNTHETASE (GLUTAMINE-HYDROLYZING)"/>
    <property type="match status" value="1"/>
</dbReference>
<dbReference type="Pfam" id="PF00733">
    <property type="entry name" value="Asn_synthase"/>
    <property type="match status" value="1"/>
</dbReference>
<sequence>MTDHGEGWFTLFPDCEAALAVASRMVTRAARTIAHPSGNPFILGDWLTSVQARNGHGLFVALIGHTPVGQRELEAHIADVRDIDALDRLTARLPGDFHAVVEAHGEIHARGTAGGLRRLFHATVGEVTVSANRADTLARLLDAPLDEDMLALRLLDFVPHPLGDVPLWRGVHAVVPGDLLRFGRGRTGTVRWWEPPHTHVPLVEGAEALREALDDAVRFRVAAAETVSCDLSGGLDSTTICALAARASAEPLPALTMPSRDIGDDDVHWARLAASEIDGLEHILLDIDEIPLFYSGLLDVTGPVDEPLPTIIDQPRQLVGHDGLLARGSRLHFTGMGGDHVLWGHPAHHRDLLTTRPLKALRSIRGYRAQNRWSLRETVSVLTDRRPYGQWLADTADRITAPRPAPHSPDVFAWDIPPRLPTWVTPDAADSVGRKLREAAATAEPRGATHALHNELQTLHHGTRATRVLHQVAEHSGLPLASPFLDDRVIAACWSVRSEERTTPWEFKPLLKTAMRGHVPDALLRRTTKGEASVDAANGLRENRVRLAELWRESHLAKAGLVDAERLVDITLRPSSPELRHGGIDATLACEIWLRTI</sequence>
<evidence type="ECO:0000256" key="3">
    <source>
        <dbReference type="ARBA" id="ARBA00022888"/>
    </source>
</evidence>